<evidence type="ECO:0000256" key="5">
    <source>
        <dbReference type="ARBA" id="ARBA00023136"/>
    </source>
</evidence>
<evidence type="ECO:0000256" key="1">
    <source>
        <dbReference type="ARBA" id="ARBA00004167"/>
    </source>
</evidence>
<feature type="transmembrane region" description="Helical" evidence="6">
    <location>
        <begin position="13"/>
        <end position="32"/>
    </location>
</feature>
<evidence type="ECO:0000256" key="3">
    <source>
        <dbReference type="ARBA" id="ARBA00022692"/>
    </source>
</evidence>
<dbReference type="Proteomes" id="UP000887574">
    <property type="component" value="Unplaced"/>
</dbReference>
<evidence type="ECO:0000256" key="2">
    <source>
        <dbReference type="ARBA" id="ARBA00007304"/>
    </source>
</evidence>
<dbReference type="InterPro" id="IPR031933">
    <property type="entry name" value="UPF0767"/>
</dbReference>
<evidence type="ECO:0000256" key="6">
    <source>
        <dbReference type="SAM" id="Phobius"/>
    </source>
</evidence>
<protein>
    <submittedName>
        <fullName evidence="8">Small integral membrane protein 12</fullName>
    </submittedName>
</protein>
<evidence type="ECO:0000313" key="7">
    <source>
        <dbReference type="Proteomes" id="UP000887574"/>
    </source>
</evidence>
<dbReference type="AlphaFoldDB" id="A0A915ENU2"/>
<evidence type="ECO:0000313" key="8">
    <source>
        <dbReference type="WBParaSite" id="jg7892"/>
    </source>
</evidence>
<organism evidence="7 8">
    <name type="scientific">Ditylenchus dipsaci</name>
    <dbReference type="NCBI Taxonomy" id="166011"/>
    <lineage>
        <taxon>Eukaryota</taxon>
        <taxon>Metazoa</taxon>
        <taxon>Ecdysozoa</taxon>
        <taxon>Nematoda</taxon>
        <taxon>Chromadorea</taxon>
        <taxon>Rhabditida</taxon>
        <taxon>Tylenchina</taxon>
        <taxon>Tylenchomorpha</taxon>
        <taxon>Sphaerularioidea</taxon>
        <taxon>Anguinidae</taxon>
        <taxon>Anguininae</taxon>
        <taxon>Ditylenchus</taxon>
    </lineage>
</organism>
<keyword evidence="4 6" id="KW-1133">Transmembrane helix</keyword>
<name>A0A915ENU2_9BILA</name>
<sequence>MWNALLQRIGGQYAVYLTFPFAFIVGSIGYFVEKSYSKPRAEIPYLQKGLNEQRMNRQIKEEFRQAGLQRAETDAMTKIVPQTLSVNTGRSSS</sequence>
<dbReference type="Pfam" id="PF15990">
    <property type="entry name" value="UPF0767"/>
    <property type="match status" value="1"/>
</dbReference>
<reference evidence="8" key="1">
    <citation type="submission" date="2022-11" db="UniProtKB">
        <authorList>
            <consortium name="WormBaseParasite"/>
        </authorList>
    </citation>
    <scope>IDENTIFICATION</scope>
</reference>
<proteinExistence type="inferred from homology"/>
<comment type="similarity">
    <text evidence="2">Belongs to the SMIM12 family.</text>
</comment>
<keyword evidence="7" id="KW-1185">Reference proteome</keyword>
<evidence type="ECO:0000256" key="4">
    <source>
        <dbReference type="ARBA" id="ARBA00022989"/>
    </source>
</evidence>
<dbReference type="GO" id="GO:0016020">
    <property type="term" value="C:membrane"/>
    <property type="evidence" value="ECO:0007669"/>
    <property type="project" value="UniProtKB-SubCell"/>
</dbReference>
<keyword evidence="5 6" id="KW-0472">Membrane</keyword>
<accession>A0A915ENU2</accession>
<dbReference type="WBParaSite" id="jg7892">
    <property type="protein sequence ID" value="jg7892"/>
    <property type="gene ID" value="jg7892"/>
</dbReference>
<keyword evidence="3 6" id="KW-0812">Transmembrane</keyword>
<comment type="subcellular location">
    <subcellularLocation>
        <location evidence="1">Membrane</location>
        <topology evidence="1">Single-pass membrane protein</topology>
    </subcellularLocation>
</comment>